<evidence type="ECO:0000256" key="12">
    <source>
        <dbReference type="PROSITE-ProRule" id="PRU00560"/>
    </source>
</evidence>
<dbReference type="CDD" id="cd17932">
    <property type="entry name" value="DEXQc_UvrD"/>
    <property type="match status" value="1"/>
</dbReference>
<evidence type="ECO:0000256" key="7">
    <source>
        <dbReference type="ARBA" id="ARBA00023125"/>
    </source>
</evidence>
<dbReference type="PANTHER" id="PTHR11070">
    <property type="entry name" value="UVRD / RECB / PCRA DNA HELICASE FAMILY MEMBER"/>
    <property type="match status" value="1"/>
</dbReference>
<dbReference type="InterPro" id="IPR014016">
    <property type="entry name" value="UvrD-like_ATP-bd"/>
</dbReference>
<evidence type="ECO:0000256" key="10">
    <source>
        <dbReference type="ARBA" id="ARBA00034617"/>
    </source>
</evidence>
<evidence type="ECO:0000256" key="5">
    <source>
        <dbReference type="ARBA" id="ARBA00022806"/>
    </source>
</evidence>
<dbReference type="GO" id="GO:0005524">
    <property type="term" value="F:ATP binding"/>
    <property type="evidence" value="ECO:0007669"/>
    <property type="project" value="UniProtKB-UniRule"/>
</dbReference>
<evidence type="ECO:0000256" key="8">
    <source>
        <dbReference type="ARBA" id="ARBA00023204"/>
    </source>
</evidence>
<keyword evidence="9" id="KW-0413">Isomerase</keyword>
<keyword evidence="6 12" id="KW-0067">ATP-binding</keyword>
<dbReference type="InterPro" id="IPR014017">
    <property type="entry name" value="DNA_helicase_UvrD-like_C"/>
</dbReference>
<keyword evidence="7 13" id="KW-0238">DNA-binding</keyword>
<evidence type="ECO:0000256" key="2">
    <source>
        <dbReference type="ARBA" id="ARBA00022741"/>
    </source>
</evidence>
<evidence type="ECO:0000313" key="18">
    <source>
        <dbReference type="Proteomes" id="UP001179600"/>
    </source>
</evidence>
<dbReference type="PROSITE" id="PS51217">
    <property type="entry name" value="UVRD_HELICASE_CTER"/>
    <property type="match status" value="1"/>
</dbReference>
<dbReference type="EMBL" id="CP116507">
    <property type="protein sequence ID" value="WCG23453.1"/>
    <property type="molecule type" value="Genomic_DNA"/>
</dbReference>
<evidence type="ECO:0000256" key="9">
    <source>
        <dbReference type="ARBA" id="ARBA00023235"/>
    </source>
</evidence>
<dbReference type="Pfam" id="PF00580">
    <property type="entry name" value="UvrD-helicase"/>
    <property type="match status" value="1"/>
</dbReference>
<protein>
    <recommendedName>
        <fullName evidence="13">ATP-dependent DNA helicase</fullName>
        <ecNumber evidence="13">5.6.2.4</ecNumber>
    </recommendedName>
</protein>
<accession>A0AAE9XNK5</accession>
<dbReference type="GO" id="GO:0000725">
    <property type="term" value="P:recombinational repair"/>
    <property type="evidence" value="ECO:0007669"/>
    <property type="project" value="TreeGrafter"/>
</dbReference>
<dbReference type="InterPro" id="IPR005751">
    <property type="entry name" value="ATP-dep_DNA_helicase_PcrA"/>
</dbReference>
<dbReference type="InterPro" id="IPR000212">
    <property type="entry name" value="DNA_helicase_UvrD/REP"/>
</dbReference>
<comment type="similarity">
    <text evidence="1 13">Belongs to the helicase family. UvrD subfamily.</text>
</comment>
<name>A0AAE9XNK5_9ENTE</name>
<dbReference type="Proteomes" id="UP001179600">
    <property type="component" value="Chromosome"/>
</dbReference>
<feature type="binding site" evidence="12">
    <location>
        <begin position="30"/>
        <end position="37"/>
    </location>
    <ligand>
        <name>ATP</name>
        <dbReference type="ChEBI" id="CHEBI:30616"/>
    </ligand>
</feature>
<dbReference type="SUPFAM" id="SSF52540">
    <property type="entry name" value="P-loop containing nucleoside triphosphate hydrolases"/>
    <property type="match status" value="1"/>
</dbReference>
<evidence type="ECO:0000256" key="6">
    <source>
        <dbReference type="ARBA" id="ARBA00022840"/>
    </source>
</evidence>
<evidence type="ECO:0000256" key="14">
    <source>
        <dbReference type="SAM" id="MobiDB-lite"/>
    </source>
</evidence>
<evidence type="ECO:0000259" key="15">
    <source>
        <dbReference type="PROSITE" id="PS51198"/>
    </source>
</evidence>
<dbReference type="InterPro" id="IPR027417">
    <property type="entry name" value="P-loop_NTPase"/>
</dbReference>
<evidence type="ECO:0000256" key="11">
    <source>
        <dbReference type="ARBA" id="ARBA00048988"/>
    </source>
</evidence>
<reference evidence="17" key="1">
    <citation type="submission" date="2023-01" db="EMBL/GenBank/DDBJ databases">
        <title>Oxazolidinone resistance genes in florfenicol resistant enterococci from beef cattle and veal calves at slaughter.</title>
        <authorList>
            <person name="Biggel M."/>
        </authorList>
    </citation>
    <scope>NUCLEOTIDE SEQUENCE</scope>
    <source>
        <strain evidence="17">K204-1</strain>
    </source>
</reference>
<gene>
    <name evidence="17" type="primary">pcrA</name>
    <name evidence="17" type="ORF">PML95_04290</name>
</gene>
<dbReference type="Pfam" id="PF21196">
    <property type="entry name" value="PcrA_UvrD_tudor"/>
    <property type="match status" value="1"/>
</dbReference>
<dbReference type="GO" id="GO:0033202">
    <property type="term" value="C:DNA helicase complex"/>
    <property type="evidence" value="ECO:0007669"/>
    <property type="project" value="TreeGrafter"/>
</dbReference>
<dbReference type="PANTHER" id="PTHR11070:SF2">
    <property type="entry name" value="ATP-DEPENDENT DNA HELICASE SRS2"/>
    <property type="match status" value="1"/>
</dbReference>
<dbReference type="GO" id="GO:0016787">
    <property type="term" value="F:hydrolase activity"/>
    <property type="evidence" value="ECO:0007669"/>
    <property type="project" value="UniProtKB-UniRule"/>
</dbReference>
<dbReference type="RefSeq" id="WP_272163673.1">
    <property type="nucleotide sequence ID" value="NZ_CP116507.1"/>
</dbReference>
<keyword evidence="3" id="KW-0227">DNA damage</keyword>
<dbReference type="EC" id="5.6.2.4" evidence="13"/>
<dbReference type="GO" id="GO:0003677">
    <property type="term" value="F:DNA binding"/>
    <property type="evidence" value="ECO:0007669"/>
    <property type="project" value="UniProtKB-KW"/>
</dbReference>
<proteinExistence type="inferred from homology"/>
<evidence type="ECO:0000313" key="17">
    <source>
        <dbReference type="EMBL" id="WCG23453.1"/>
    </source>
</evidence>
<dbReference type="GO" id="GO:0043138">
    <property type="term" value="F:3'-5' DNA helicase activity"/>
    <property type="evidence" value="ECO:0007669"/>
    <property type="project" value="UniProtKB-EC"/>
</dbReference>
<feature type="region of interest" description="Disordered" evidence="14">
    <location>
        <begin position="670"/>
        <end position="707"/>
    </location>
</feature>
<evidence type="ECO:0000256" key="13">
    <source>
        <dbReference type="RuleBase" id="RU364053"/>
    </source>
</evidence>
<dbReference type="FunFam" id="1.10.486.10:FF:000003">
    <property type="entry name" value="ATP-dependent DNA helicase"/>
    <property type="match status" value="1"/>
</dbReference>
<dbReference type="GO" id="GO:0009314">
    <property type="term" value="P:response to radiation"/>
    <property type="evidence" value="ECO:0007669"/>
    <property type="project" value="UniProtKB-ARBA"/>
</dbReference>
<dbReference type="FunFam" id="1.10.10.160:FF:000001">
    <property type="entry name" value="ATP-dependent DNA helicase"/>
    <property type="match status" value="1"/>
</dbReference>
<feature type="compositionally biased region" description="Polar residues" evidence="14">
    <location>
        <begin position="686"/>
        <end position="696"/>
    </location>
</feature>
<feature type="domain" description="UvrD-like helicase C-terminal" evidence="16">
    <location>
        <begin position="289"/>
        <end position="572"/>
    </location>
</feature>
<dbReference type="NCBIfam" id="TIGR01073">
    <property type="entry name" value="pcrA"/>
    <property type="match status" value="1"/>
</dbReference>
<evidence type="ECO:0000256" key="3">
    <source>
        <dbReference type="ARBA" id="ARBA00022763"/>
    </source>
</evidence>
<dbReference type="FunFam" id="3.40.50.300:FF:001201">
    <property type="entry name" value="ATP-dependent DNA helicase UvrD2"/>
    <property type="match status" value="1"/>
</dbReference>
<dbReference type="Gene3D" id="1.10.10.160">
    <property type="match status" value="1"/>
</dbReference>
<dbReference type="Gene3D" id="3.40.50.300">
    <property type="entry name" value="P-loop containing nucleotide triphosphate hydrolases"/>
    <property type="match status" value="2"/>
</dbReference>
<dbReference type="Gene3D" id="1.10.486.10">
    <property type="entry name" value="PCRA, domain 4"/>
    <property type="match status" value="1"/>
</dbReference>
<comment type="catalytic activity">
    <reaction evidence="11 13">
        <text>ATP + H2O = ADP + phosphate + H(+)</text>
        <dbReference type="Rhea" id="RHEA:13065"/>
        <dbReference type="ChEBI" id="CHEBI:15377"/>
        <dbReference type="ChEBI" id="CHEBI:15378"/>
        <dbReference type="ChEBI" id="CHEBI:30616"/>
        <dbReference type="ChEBI" id="CHEBI:43474"/>
        <dbReference type="ChEBI" id="CHEBI:456216"/>
        <dbReference type="EC" id="5.6.2.4"/>
    </reaction>
</comment>
<keyword evidence="4 12" id="KW-0378">Hydrolase</keyword>
<dbReference type="PROSITE" id="PS51198">
    <property type="entry name" value="UVRD_HELICASE_ATP_BIND"/>
    <property type="match status" value="1"/>
</dbReference>
<dbReference type="InterPro" id="IPR013986">
    <property type="entry name" value="DExx_box_DNA_helicase_dom_sf"/>
</dbReference>
<organism evidence="17 18">
    <name type="scientific">Vagococcus lutrae</name>
    <dbReference type="NCBI Taxonomy" id="81947"/>
    <lineage>
        <taxon>Bacteria</taxon>
        <taxon>Bacillati</taxon>
        <taxon>Bacillota</taxon>
        <taxon>Bacilli</taxon>
        <taxon>Lactobacillales</taxon>
        <taxon>Enterococcaceae</taxon>
        <taxon>Vagococcus</taxon>
    </lineage>
</organism>
<feature type="compositionally biased region" description="Basic and acidic residues" evidence="14">
    <location>
        <begin position="697"/>
        <end position="706"/>
    </location>
</feature>
<evidence type="ECO:0000256" key="1">
    <source>
        <dbReference type="ARBA" id="ARBA00009922"/>
    </source>
</evidence>
<comment type="catalytic activity">
    <reaction evidence="10">
        <text>Couples ATP hydrolysis with the unwinding of duplex DNA by translocating in the 3'-5' direction.</text>
        <dbReference type="EC" id="5.6.2.4"/>
    </reaction>
</comment>
<evidence type="ECO:0000256" key="4">
    <source>
        <dbReference type="ARBA" id="ARBA00022801"/>
    </source>
</evidence>
<keyword evidence="8" id="KW-0234">DNA repair</keyword>
<dbReference type="Pfam" id="PF13361">
    <property type="entry name" value="UvrD_C"/>
    <property type="match status" value="1"/>
</dbReference>
<dbReference type="GO" id="GO:0006260">
    <property type="term" value="P:DNA replication"/>
    <property type="evidence" value="ECO:0007669"/>
    <property type="project" value="InterPro"/>
</dbReference>
<evidence type="ECO:0000259" key="16">
    <source>
        <dbReference type="PROSITE" id="PS51217"/>
    </source>
</evidence>
<keyword evidence="2 12" id="KW-0547">Nucleotide-binding</keyword>
<keyword evidence="5 12" id="KW-0347">Helicase</keyword>
<dbReference type="GO" id="GO:0005829">
    <property type="term" value="C:cytosol"/>
    <property type="evidence" value="ECO:0007669"/>
    <property type="project" value="TreeGrafter"/>
</dbReference>
<dbReference type="AlphaFoldDB" id="A0AAE9XNK5"/>
<sequence length="753" mass="86175">MPTRKSLLDGMNPQQQKAVLKTEGPLLIMAGAGSGKTRVLTHRIAYLIAEKGINPWNILAITFTNKASKEMKERVSQIIAGEGDSVWVSTFHSMCVRILRRDVDLIGYNSNFTIADPAEQLTLIKRIIREMNLDDKKFEPRQMLGKISQAKNELLTVEDYQQEQGSYIEDITAQVYANYQRELRKNQTVDFDDLIMLTIRLFNEHPEVLAYYQQKFQYIHVDEYQDTNHAQYTLVNLLAGRFKNLCVVGDADQSIYGWRGADMQNILDFEKDYPDAAVILLEQNYRSTKNILQAANNVIQQNQNRKDKRLWTDNEQGEKISYYRGPTERDEGRFIVEKIQEEKQQNSRRNGDFAVLYRTNAQSRVVEEMLMKANIPYKMVGGHKFYDRKEIKDLMAYLRLIANPMDSMSFERIVNEPKRGIGATSIQKLREFAVIHDWSMLEAAQNVALTTISGKAARELANFAEMIVSLQKMAEFLSITEIVEQVLARSGYLDALTLQNNLEAQTRIENLEEFYTVTRAYDEEQAKAEVEETEEGQPLARFLSELALVSDLDTLEEGQTQVTLMTLHAAKGLEFPVVFLLGMEEGIFPLSRAMFEDDQLEEERRLAYVGITRAEEKLYLTNALSRTLYGRTQNNPVSRFIHEINQELIEPVGNQASIVARQRQSPFMTKKSTIGHHPTRPETTVKKTTSVRQTGSEQRDWQPGDKAHHKVWGEGTIVSVSGKGKEMELDVAFPQQGIKRLLAAFAPLTRPEK</sequence>
<feature type="domain" description="UvrD-like helicase ATP-binding" evidence="15">
    <location>
        <begin position="9"/>
        <end position="288"/>
    </location>
</feature>
<dbReference type="CDD" id="cd18807">
    <property type="entry name" value="SF1_C_UvrD"/>
    <property type="match status" value="1"/>
</dbReference>